<comment type="caution">
    <text evidence="1">The sequence shown here is derived from an EMBL/GenBank/DDBJ whole genome shotgun (WGS) entry which is preliminary data.</text>
</comment>
<protein>
    <submittedName>
        <fullName evidence="1">Uncharacterized protein</fullName>
    </submittedName>
</protein>
<organism evidence="1 2">
    <name type="scientific">Rehmannia glutinosa</name>
    <name type="common">Chinese foxglove</name>
    <dbReference type="NCBI Taxonomy" id="99300"/>
    <lineage>
        <taxon>Eukaryota</taxon>
        <taxon>Viridiplantae</taxon>
        <taxon>Streptophyta</taxon>
        <taxon>Embryophyta</taxon>
        <taxon>Tracheophyta</taxon>
        <taxon>Spermatophyta</taxon>
        <taxon>Magnoliopsida</taxon>
        <taxon>eudicotyledons</taxon>
        <taxon>Gunneridae</taxon>
        <taxon>Pentapetalae</taxon>
        <taxon>asterids</taxon>
        <taxon>lamiids</taxon>
        <taxon>Lamiales</taxon>
        <taxon>Orobanchaceae</taxon>
        <taxon>Rehmannieae</taxon>
        <taxon>Rehmannia</taxon>
    </lineage>
</organism>
<accession>A0ABR0WZA5</accession>
<dbReference type="Proteomes" id="UP001318860">
    <property type="component" value="Unassembled WGS sequence"/>
</dbReference>
<evidence type="ECO:0000313" key="1">
    <source>
        <dbReference type="EMBL" id="KAK6151921.1"/>
    </source>
</evidence>
<evidence type="ECO:0000313" key="2">
    <source>
        <dbReference type="Proteomes" id="UP001318860"/>
    </source>
</evidence>
<sequence length="141" mass="15488">MCMKFGTPVRDHMLALIVQFNVAEVLGADIKSETQVNMALETLRMMFSQFKVSYNMNKLNMSLTELMKELQNAANILKTKSGDAFVVPSVGSSSSKPNGNGGNKRKKSKFTSFFSSITSSFSRTNLITSSRNMVATTLLLA</sequence>
<keyword evidence="2" id="KW-1185">Reference proteome</keyword>
<dbReference type="EMBL" id="JABTTQ020000007">
    <property type="protein sequence ID" value="KAK6151921.1"/>
    <property type="molecule type" value="Genomic_DNA"/>
</dbReference>
<reference evidence="1 2" key="1">
    <citation type="journal article" date="2021" name="Comput. Struct. Biotechnol. J.">
        <title>De novo genome assembly of the potent medicinal plant Rehmannia glutinosa using nanopore technology.</title>
        <authorList>
            <person name="Ma L."/>
            <person name="Dong C."/>
            <person name="Song C."/>
            <person name="Wang X."/>
            <person name="Zheng X."/>
            <person name="Niu Y."/>
            <person name="Chen S."/>
            <person name="Feng W."/>
        </authorList>
    </citation>
    <scope>NUCLEOTIDE SEQUENCE [LARGE SCALE GENOMIC DNA]</scope>
    <source>
        <strain evidence="1">DH-2019</strain>
    </source>
</reference>
<proteinExistence type="predicted"/>
<gene>
    <name evidence="1" type="ORF">DH2020_014556</name>
</gene>
<name>A0ABR0WZA5_REHGL</name>